<reference evidence="1" key="1">
    <citation type="submission" date="2019-08" db="EMBL/GenBank/DDBJ databases">
        <authorList>
            <person name="Kucharzyk K."/>
            <person name="Murdoch R.W."/>
            <person name="Higgins S."/>
            <person name="Loffler F."/>
        </authorList>
    </citation>
    <scope>NUCLEOTIDE SEQUENCE</scope>
</reference>
<evidence type="ECO:0000313" key="1">
    <source>
        <dbReference type="EMBL" id="MPN56571.1"/>
    </source>
</evidence>
<accession>A0A645IZ08</accession>
<sequence length="51" mass="5586">MGDRYLKAIFAFWGITDFTTISADGLDVAGNDADKIIEEAIMVAETTARNF</sequence>
<dbReference type="EMBL" id="VSSQ01127053">
    <property type="protein sequence ID" value="MPN56571.1"/>
    <property type="molecule type" value="Genomic_DNA"/>
</dbReference>
<proteinExistence type="predicted"/>
<dbReference type="AlphaFoldDB" id="A0A645IZ08"/>
<organism evidence="1">
    <name type="scientific">bioreactor metagenome</name>
    <dbReference type="NCBI Taxonomy" id="1076179"/>
    <lineage>
        <taxon>unclassified sequences</taxon>
        <taxon>metagenomes</taxon>
        <taxon>ecological metagenomes</taxon>
    </lineage>
</organism>
<dbReference type="InterPro" id="IPR029039">
    <property type="entry name" value="Flavoprotein-like_sf"/>
</dbReference>
<evidence type="ECO:0008006" key="2">
    <source>
        <dbReference type="Google" id="ProtNLM"/>
    </source>
</evidence>
<name>A0A645IZ08_9ZZZZ</name>
<dbReference type="Gene3D" id="3.40.50.360">
    <property type="match status" value="1"/>
</dbReference>
<comment type="caution">
    <text evidence="1">The sequence shown here is derived from an EMBL/GenBank/DDBJ whole genome shotgun (WGS) entry which is preliminary data.</text>
</comment>
<protein>
    <recommendedName>
        <fullName evidence="2">FMN-dependent NADH-azoreductase</fullName>
    </recommendedName>
</protein>
<gene>
    <name evidence="1" type="ORF">SDC9_204261</name>
</gene>